<keyword evidence="4 5" id="KW-0238">DNA-binding</keyword>
<gene>
    <name evidence="7" type="ORF">HPB51_025982</name>
</gene>
<name>A0A9J6EDV2_RHIMP</name>
<dbReference type="GO" id="GO:0008270">
    <property type="term" value="F:zinc ion binding"/>
    <property type="evidence" value="ECO:0007669"/>
    <property type="project" value="UniProtKB-KW"/>
</dbReference>
<dbReference type="EMBL" id="JABSTU010000005">
    <property type="protein sequence ID" value="KAH8032529.1"/>
    <property type="molecule type" value="Genomic_DNA"/>
</dbReference>
<dbReference type="InterPro" id="IPR006612">
    <property type="entry name" value="THAP_Znf"/>
</dbReference>
<evidence type="ECO:0000259" key="6">
    <source>
        <dbReference type="PROSITE" id="PS50950"/>
    </source>
</evidence>
<dbReference type="GO" id="GO:0003677">
    <property type="term" value="F:DNA binding"/>
    <property type="evidence" value="ECO:0007669"/>
    <property type="project" value="UniProtKB-UniRule"/>
</dbReference>
<evidence type="ECO:0000256" key="4">
    <source>
        <dbReference type="ARBA" id="ARBA00023125"/>
    </source>
</evidence>
<evidence type="ECO:0000256" key="1">
    <source>
        <dbReference type="ARBA" id="ARBA00022723"/>
    </source>
</evidence>
<keyword evidence="8" id="KW-1185">Reference proteome</keyword>
<accession>A0A9J6EDV2</accession>
<evidence type="ECO:0000313" key="8">
    <source>
        <dbReference type="Proteomes" id="UP000821866"/>
    </source>
</evidence>
<evidence type="ECO:0000256" key="3">
    <source>
        <dbReference type="ARBA" id="ARBA00022833"/>
    </source>
</evidence>
<keyword evidence="3" id="KW-0862">Zinc</keyword>
<dbReference type="SUPFAM" id="SSF57716">
    <property type="entry name" value="Glucocorticoid receptor-like (DNA-binding domain)"/>
    <property type="match status" value="1"/>
</dbReference>
<feature type="domain" description="THAP-type" evidence="6">
    <location>
        <begin position="48"/>
        <end position="112"/>
    </location>
</feature>
<sequence length="112" mass="12706">MIGRERSPVAGTTLLVTCSCAGKLQRLRFAYLDLFEINTFQWDHATVMGKQQKHCFAPRCNAGYFSARKQVKKASLFSAPSDDERRKAWERAIPRADKPLEKNCVVCEAHSD</sequence>
<evidence type="ECO:0000256" key="2">
    <source>
        <dbReference type="ARBA" id="ARBA00022771"/>
    </source>
</evidence>
<evidence type="ECO:0000313" key="7">
    <source>
        <dbReference type="EMBL" id="KAH8032529.1"/>
    </source>
</evidence>
<reference evidence="7" key="1">
    <citation type="journal article" date="2020" name="Cell">
        <title>Large-Scale Comparative Analyses of Tick Genomes Elucidate Their Genetic Diversity and Vector Capacities.</title>
        <authorList>
            <consortium name="Tick Genome and Microbiome Consortium (TIGMIC)"/>
            <person name="Jia N."/>
            <person name="Wang J."/>
            <person name="Shi W."/>
            <person name="Du L."/>
            <person name="Sun Y."/>
            <person name="Zhan W."/>
            <person name="Jiang J.F."/>
            <person name="Wang Q."/>
            <person name="Zhang B."/>
            <person name="Ji P."/>
            <person name="Bell-Sakyi L."/>
            <person name="Cui X.M."/>
            <person name="Yuan T.T."/>
            <person name="Jiang B.G."/>
            <person name="Yang W.F."/>
            <person name="Lam T.T."/>
            <person name="Chang Q.C."/>
            <person name="Ding S.J."/>
            <person name="Wang X.J."/>
            <person name="Zhu J.G."/>
            <person name="Ruan X.D."/>
            <person name="Zhao L."/>
            <person name="Wei J.T."/>
            <person name="Ye R.Z."/>
            <person name="Que T.C."/>
            <person name="Du C.H."/>
            <person name="Zhou Y.H."/>
            <person name="Cheng J.X."/>
            <person name="Dai P.F."/>
            <person name="Guo W.B."/>
            <person name="Han X.H."/>
            <person name="Huang E.J."/>
            <person name="Li L.F."/>
            <person name="Wei W."/>
            <person name="Gao Y.C."/>
            <person name="Liu J.Z."/>
            <person name="Shao H.Z."/>
            <person name="Wang X."/>
            <person name="Wang C.C."/>
            <person name="Yang T.C."/>
            <person name="Huo Q.B."/>
            <person name="Li W."/>
            <person name="Chen H.Y."/>
            <person name="Chen S.E."/>
            <person name="Zhou L.G."/>
            <person name="Ni X.B."/>
            <person name="Tian J.H."/>
            <person name="Sheng Y."/>
            <person name="Liu T."/>
            <person name="Pan Y.S."/>
            <person name="Xia L.Y."/>
            <person name="Li J."/>
            <person name="Zhao F."/>
            <person name="Cao W.C."/>
        </authorList>
    </citation>
    <scope>NUCLEOTIDE SEQUENCE</scope>
    <source>
        <strain evidence="7">Rmic-2018</strain>
    </source>
</reference>
<dbReference type="Pfam" id="PF05485">
    <property type="entry name" value="THAP"/>
    <property type="match status" value="1"/>
</dbReference>
<protein>
    <recommendedName>
        <fullName evidence="6">THAP-type domain-containing protein</fullName>
    </recommendedName>
</protein>
<reference evidence="7" key="2">
    <citation type="submission" date="2021-09" db="EMBL/GenBank/DDBJ databases">
        <authorList>
            <person name="Jia N."/>
            <person name="Wang J."/>
            <person name="Shi W."/>
            <person name="Du L."/>
            <person name="Sun Y."/>
            <person name="Zhan W."/>
            <person name="Jiang J."/>
            <person name="Wang Q."/>
            <person name="Zhang B."/>
            <person name="Ji P."/>
            <person name="Sakyi L.B."/>
            <person name="Cui X."/>
            <person name="Yuan T."/>
            <person name="Jiang B."/>
            <person name="Yang W."/>
            <person name="Lam T.T.-Y."/>
            <person name="Chang Q."/>
            <person name="Ding S."/>
            <person name="Wang X."/>
            <person name="Zhu J."/>
            <person name="Ruan X."/>
            <person name="Zhao L."/>
            <person name="Wei J."/>
            <person name="Que T."/>
            <person name="Du C."/>
            <person name="Cheng J."/>
            <person name="Dai P."/>
            <person name="Han X."/>
            <person name="Huang E."/>
            <person name="Gao Y."/>
            <person name="Liu J."/>
            <person name="Shao H."/>
            <person name="Ye R."/>
            <person name="Li L."/>
            <person name="Wei W."/>
            <person name="Wang X."/>
            <person name="Wang C."/>
            <person name="Huo Q."/>
            <person name="Li W."/>
            <person name="Guo W."/>
            <person name="Chen H."/>
            <person name="Chen S."/>
            <person name="Zhou L."/>
            <person name="Zhou L."/>
            <person name="Ni X."/>
            <person name="Tian J."/>
            <person name="Zhou Y."/>
            <person name="Sheng Y."/>
            <person name="Liu T."/>
            <person name="Pan Y."/>
            <person name="Xia L."/>
            <person name="Li J."/>
            <person name="Zhao F."/>
            <person name="Cao W."/>
        </authorList>
    </citation>
    <scope>NUCLEOTIDE SEQUENCE</scope>
    <source>
        <strain evidence="7">Rmic-2018</strain>
        <tissue evidence="7">Larvae</tissue>
    </source>
</reference>
<dbReference type="PROSITE" id="PS51257">
    <property type="entry name" value="PROKAR_LIPOPROTEIN"/>
    <property type="match status" value="1"/>
</dbReference>
<dbReference type="InterPro" id="IPR038441">
    <property type="entry name" value="THAP_Znf_sf"/>
</dbReference>
<dbReference type="Gene3D" id="6.20.210.20">
    <property type="entry name" value="THAP domain"/>
    <property type="match status" value="1"/>
</dbReference>
<dbReference type="AlphaFoldDB" id="A0A9J6EDV2"/>
<organism evidence="7 8">
    <name type="scientific">Rhipicephalus microplus</name>
    <name type="common">Cattle tick</name>
    <name type="synonym">Boophilus microplus</name>
    <dbReference type="NCBI Taxonomy" id="6941"/>
    <lineage>
        <taxon>Eukaryota</taxon>
        <taxon>Metazoa</taxon>
        <taxon>Ecdysozoa</taxon>
        <taxon>Arthropoda</taxon>
        <taxon>Chelicerata</taxon>
        <taxon>Arachnida</taxon>
        <taxon>Acari</taxon>
        <taxon>Parasitiformes</taxon>
        <taxon>Ixodida</taxon>
        <taxon>Ixodoidea</taxon>
        <taxon>Ixodidae</taxon>
        <taxon>Rhipicephalinae</taxon>
        <taxon>Rhipicephalus</taxon>
        <taxon>Boophilus</taxon>
    </lineage>
</organism>
<keyword evidence="1" id="KW-0479">Metal-binding</keyword>
<dbReference type="PROSITE" id="PS50950">
    <property type="entry name" value="ZF_THAP"/>
    <property type="match status" value="1"/>
</dbReference>
<comment type="caution">
    <text evidence="7">The sequence shown here is derived from an EMBL/GenBank/DDBJ whole genome shotgun (WGS) entry which is preliminary data.</text>
</comment>
<evidence type="ECO:0000256" key="5">
    <source>
        <dbReference type="PROSITE-ProRule" id="PRU00309"/>
    </source>
</evidence>
<proteinExistence type="predicted"/>
<keyword evidence="2 5" id="KW-0863">Zinc-finger</keyword>
<dbReference type="Proteomes" id="UP000821866">
    <property type="component" value="Chromosome 3"/>
</dbReference>